<proteinExistence type="predicted"/>
<dbReference type="InterPro" id="IPR036812">
    <property type="entry name" value="NAD(P)_OxRdtase_dom_sf"/>
</dbReference>
<dbReference type="CDD" id="cd19097">
    <property type="entry name" value="AKR_unchar"/>
    <property type="match status" value="1"/>
</dbReference>
<dbReference type="InterPro" id="IPR023210">
    <property type="entry name" value="NADP_OxRdtase_dom"/>
</dbReference>
<feature type="domain" description="NADP-dependent oxidoreductase" evidence="1">
    <location>
        <begin position="36"/>
        <end position="288"/>
    </location>
</feature>
<comment type="caution">
    <text evidence="2">The sequence shown here is derived from an EMBL/GenBank/DDBJ whole genome shotgun (WGS) entry which is preliminary data.</text>
</comment>
<dbReference type="AlphaFoldDB" id="A0A839Z4F1"/>
<protein>
    <submittedName>
        <fullName evidence="2">Aryl-alcohol dehydrogenase-like predicted oxidoreductase</fullName>
    </submittedName>
</protein>
<sequence length="320" mass="36217">MYRNNVIECSEGVKSMPSSDAARHARRGFHFAERIVGTAQWGLDYGIANRTGLPCENEVHEMMRLAYQGGVRTLDTARAYGDSEERIGRSALSSRFTILTKTPPNMGPRSEDVRSAIEESLSALRRDRLDGLLLHRIAQLAHEQTMQALMDAQANGLIERIGVSVQGPEEMEKALGDERISIIQFAYNLLDNRWESFLARFEKVRKERDLKLHARSALLQGLLLSRDPHHWRMAHVEDPHPIWRWLDNLVLANENRSLAELLIEGVRRLEWIDAVIIGVETPAQLRALLGNRDSSDLIIPADRPSIQPETLNPALWTQAA</sequence>
<dbReference type="Proteomes" id="UP000578569">
    <property type="component" value="Unassembled WGS sequence"/>
</dbReference>
<dbReference type="SUPFAM" id="SSF51430">
    <property type="entry name" value="NAD(P)-linked oxidoreductase"/>
    <property type="match status" value="1"/>
</dbReference>
<evidence type="ECO:0000313" key="3">
    <source>
        <dbReference type="Proteomes" id="UP000578569"/>
    </source>
</evidence>
<dbReference type="Pfam" id="PF00248">
    <property type="entry name" value="Aldo_ket_red"/>
    <property type="match status" value="1"/>
</dbReference>
<dbReference type="EMBL" id="JACICF010000001">
    <property type="protein sequence ID" value="MBB3763514.1"/>
    <property type="molecule type" value="Genomic_DNA"/>
</dbReference>
<dbReference type="InterPro" id="IPR053135">
    <property type="entry name" value="AKR2_Oxidoreductase"/>
</dbReference>
<keyword evidence="3" id="KW-1185">Reference proteome</keyword>
<name>A0A839Z4F1_9SPHN</name>
<organism evidence="2 3">
    <name type="scientific">Sphingomicrobium lutaoense</name>
    <dbReference type="NCBI Taxonomy" id="515949"/>
    <lineage>
        <taxon>Bacteria</taxon>
        <taxon>Pseudomonadati</taxon>
        <taxon>Pseudomonadota</taxon>
        <taxon>Alphaproteobacteria</taxon>
        <taxon>Sphingomonadales</taxon>
        <taxon>Sphingomonadaceae</taxon>
        <taxon>Sphingomicrobium</taxon>
    </lineage>
</organism>
<evidence type="ECO:0000313" key="2">
    <source>
        <dbReference type="EMBL" id="MBB3763514.1"/>
    </source>
</evidence>
<accession>A0A839Z4F1</accession>
<dbReference type="PANTHER" id="PTHR43312:SF1">
    <property type="entry name" value="NADP-DEPENDENT OXIDOREDUCTASE DOMAIN-CONTAINING PROTEIN"/>
    <property type="match status" value="1"/>
</dbReference>
<dbReference type="Gene3D" id="3.20.20.100">
    <property type="entry name" value="NADP-dependent oxidoreductase domain"/>
    <property type="match status" value="1"/>
</dbReference>
<dbReference type="RefSeq" id="WP_183932852.1">
    <property type="nucleotide sequence ID" value="NZ_JACICF010000001.1"/>
</dbReference>
<dbReference type="PANTHER" id="PTHR43312">
    <property type="entry name" value="D-THREO-ALDOSE 1-DEHYDROGENASE"/>
    <property type="match status" value="1"/>
</dbReference>
<reference evidence="2 3" key="1">
    <citation type="submission" date="2020-08" db="EMBL/GenBank/DDBJ databases">
        <title>Genomic Encyclopedia of Type Strains, Phase IV (KMG-IV): sequencing the most valuable type-strain genomes for metagenomic binning, comparative biology and taxonomic classification.</title>
        <authorList>
            <person name="Goeker M."/>
        </authorList>
    </citation>
    <scope>NUCLEOTIDE SEQUENCE [LARGE SCALE GENOMIC DNA]</scope>
    <source>
        <strain evidence="2 3">DSM 24194</strain>
    </source>
</reference>
<gene>
    <name evidence="2" type="ORF">FHS50_000537</name>
</gene>
<evidence type="ECO:0000259" key="1">
    <source>
        <dbReference type="Pfam" id="PF00248"/>
    </source>
</evidence>